<feature type="domain" description="Gfo/Idh/MocA-like oxidoreductase N-terminal" evidence="2">
    <location>
        <begin position="39"/>
        <end position="154"/>
    </location>
</feature>
<sequence length="355" mass="39312">MNTPKLPSEVMKRRKFIASATTALVGANSYAQAKQPRIRIGQIGLAHPHASGKLKAIQSLPDTYDLIGVVEPDLSLRKRAKGVNFVSMEQLMNAKGLQAVAIETRVKDLVTTALPVIEAGKHIHLDKPAGPALAPFKKLLQSAERQKLVVQMGYMLRYNSAFAFMFKAAREVWFGEIMEIDAMMGKKAGDGMRKELSAFPGGGFFELACHILDAAMHILGKPSKVHGFNLRTREKEGDDFADNQLAVLQYEKATANLRCNHNDPFGFPRRRFNLAGTKGGMEIQPLESGRFTLNLDQGHGKFKKGSQTVQLQGGRSYVAEFSDLAKVIRGEKKFAWSYQHDLDVHETLLKICGMN</sequence>
<accession>A0A382K5L3</accession>
<evidence type="ECO:0000259" key="2">
    <source>
        <dbReference type="Pfam" id="PF01408"/>
    </source>
</evidence>
<name>A0A382K5L3_9ZZZZ</name>
<dbReference type="GO" id="GO:0016491">
    <property type="term" value="F:oxidoreductase activity"/>
    <property type="evidence" value="ECO:0007669"/>
    <property type="project" value="UniProtKB-KW"/>
</dbReference>
<dbReference type="EMBL" id="UINC01078331">
    <property type="protein sequence ID" value="SVC19306.1"/>
    <property type="molecule type" value="Genomic_DNA"/>
</dbReference>
<dbReference type="InterPro" id="IPR055170">
    <property type="entry name" value="GFO_IDH_MocA-like_dom"/>
</dbReference>
<gene>
    <name evidence="4" type="ORF">METZ01_LOCUS272160</name>
</gene>
<dbReference type="AlphaFoldDB" id="A0A382K5L3"/>
<dbReference type="InterPro" id="IPR000683">
    <property type="entry name" value="Gfo/Idh/MocA-like_OxRdtase_N"/>
</dbReference>
<dbReference type="InterPro" id="IPR036291">
    <property type="entry name" value="NAD(P)-bd_dom_sf"/>
</dbReference>
<proteinExistence type="predicted"/>
<dbReference type="Pfam" id="PF22725">
    <property type="entry name" value="GFO_IDH_MocA_C3"/>
    <property type="match status" value="1"/>
</dbReference>
<evidence type="ECO:0000256" key="1">
    <source>
        <dbReference type="ARBA" id="ARBA00023002"/>
    </source>
</evidence>
<reference evidence="4" key="1">
    <citation type="submission" date="2018-05" db="EMBL/GenBank/DDBJ databases">
        <authorList>
            <person name="Lanie J.A."/>
            <person name="Ng W.-L."/>
            <person name="Kazmierczak K.M."/>
            <person name="Andrzejewski T.M."/>
            <person name="Davidsen T.M."/>
            <person name="Wayne K.J."/>
            <person name="Tettelin H."/>
            <person name="Glass J.I."/>
            <person name="Rusch D."/>
            <person name="Podicherti R."/>
            <person name="Tsui H.-C.T."/>
            <person name="Winkler M.E."/>
        </authorList>
    </citation>
    <scope>NUCLEOTIDE SEQUENCE</scope>
</reference>
<organism evidence="4">
    <name type="scientific">marine metagenome</name>
    <dbReference type="NCBI Taxonomy" id="408172"/>
    <lineage>
        <taxon>unclassified sequences</taxon>
        <taxon>metagenomes</taxon>
        <taxon>ecological metagenomes</taxon>
    </lineage>
</organism>
<dbReference type="GO" id="GO:0000166">
    <property type="term" value="F:nucleotide binding"/>
    <property type="evidence" value="ECO:0007669"/>
    <property type="project" value="InterPro"/>
</dbReference>
<dbReference type="Gene3D" id="3.30.360.10">
    <property type="entry name" value="Dihydrodipicolinate Reductase, domain 2"/>
    <property type="match status" value="1"/>
</dbReference>
<evidence type="ECO:0000313" key="4">
    <source>
        <dbReference type="EMBL" id="SVC19306.1"/>
    </source>
</evidence>
<dbReference type="PANTHER" id="PTHR43818">
    <property type="entry name" value="BCDNA.GH03377"/>
    <property type="match status" value="1"/>
</dbReference>
<dbReference type="PANTHER" id="PTHR43818:SF11">
    <property type="entry name" value="BCDNA.GH03377"/>
    <property type="match status" value="1"/>
</dbReference>
<keyword evidence="1" id="KW-0560">Oxidoreductase</keyword>
<dbReference type="SUPFAM" id="SSF55347">
    <property type="entry name" value="Glyceraldehyde-3-phosphate dehydrogenase-like, C-terminal domain"/>
    <property type="match status" value="1"/>
</dbReference>
<dbReference type="InterPro" id="IPR050463">
    <property type="entry name" value="Gfo/Idh/MocA_oxidrdct_glycsds"/>
</dbReference>
<protein>
    <submittedName>
        <fullName evidence="4">Uncharacterized protein</fullName>
    </submittedName>
</protein>
<feature type="domain" description="GFO/IDH/MocA-like oxidoreductase" evidence="3">
    <location>
        <begin position="171"/>
        <end position="281"/>
    </location>
</feature>
<evidence type="ECO:0000259" key="3">
    <source>
        <dbReference type="Pfam" id="PF22725"/>
    </source>
</evidence>
<dbReference type="Pfam" id="PF01408">
    <property type="entry name" value="GFO_IDH_MocA"/>
    <property type="match status" value="1"/>
</dbReference>
<dbReference type="SUPFAM" id="SSF51735">
    <property type="entry name" value="NAD(P)-binding Rossmann-fold domains"/>
    <property type="match status" value="1"/>
</dbReference>
<dbReference type="Gene3D" id="3.40.50.720">
    <property type="entry name" value="NAD(P)-binding Rossmann-like Domain"/>
    <property type="match status" value="1"/>
</dbReference>